<accession>A0A1A7Z5T6</accession>
<protein>
    <submittedName>
        <fullName evidence="1">Uncharacterized protein</fullName>
    </submittedName>
</protein>
<sequence>TQTGTTDLPTIRFGLVKARSVLNKHFILIEFIITAEPGFFLSLDHGSLWEIPVLSELLPGSCSYFNVSRSTGRRGGLLVFKSSFNCKQLSPSISYSSFQLCMFWVGLCHNITMF</sequence>
<dbReference type="EMBL" id="HADW01004432">
    <property type="protein sequence ID" value="SBP05832.1"/>
    <property type="molecule type" value="Transcribed_RNA"/>
</dbReference>
<dbReference type="AlphaFoldDB" id="A0A1A7Z5T6"/>
<organism evidence="1">
    <name type="scientific">Iconisemion striatum</name>
    <dbReference type="NCBI Taxonomy" id="60296"/>
    <lineage>
        <taxon>Eukaryota</taxon>
        <taxon>Metazoa</taxon>
        <taxon>Chordata</taxon>
        <taxon>Craniata</taxon>
        <taxon>Vertebrata</taxon>
        <taxon>Euteleostomi</taxon>
        <taxon>Actinopterygii</taxon>
        <taxon>Neopterygii</taxon>
        <taxon>Teleostei</taxon>
        <taxon>Neoteleostei</taxon>
        <taxon>Acanthomorphata</taxon>
        <taxon>Ovalentaria</taxon>
        <taxon>Atherinomorphae</taxon>
        <taxon>Cyprinodontiformes</taxon>
        <taxon>Nothobranchiidae</taxon>
        <taxon>Iconisemion</taxon>
    </lineage>
</organism>
<reference evidence="1" key="2">
    <citation type="submission" date="2016-06" db="EMBL/GenBank/DDBJ databases">
        <title>The genome of a short-lived fish provides insights into sex chromosome evolution and the genetic control of aging.</title>
        <authorList>
            <person name="Reichwald K."/>
            <person name="Felder M."/>
            <person name="Petzold A."/>
            <person name="Koch P."/>
            <person name="Groth M."/>
            <person name="Platzer M."/>
        </authorList>
    </citation>
    <scope>NUCLEOTIDE SEQUENCE</scope>
    <source>
        <tissue evidence="1">Brain</tissue>
    </source>
</reference>
<feature type="non-terminal residue" evidence="1">
    <location>
        <position position="1"/>
    </location>
</feature>
<gene>
    <name evidence="1" type="primary">BX005380.2</name>
</gene>
<proteinExistence type="predicted"/>
<dbReference type="EMBL" id="HADX01015672">
    <property type="protein sequence ID" value="SBP37904.1"/>
    <property type="molecule type" value="Transcribed_RNA"/>
</dbReference>
<reference evidence="1" key="1">
    <citation type="submission" date="2016-05" db="EMBL/GenBank/DDBJ databases">
        <authorList>
            <person name="Lavstsen T."/>
            <person name="Jespersen J.S."/>
        </authorList>
    </citation>
    <scope>NUCLEOTIDE SEQUENCE</scope>
    <source>
        <tissue evidence="1">Brain</tissue>
    </source>
</reference>
<evidence type="ECO:0000313" key="1">
    <source>
        <dbReference type="EMBL" id="SBP37904.1"/>
    </source>
</evidence>
<name>A0A1A7Z5T6_9TELE</name>
<feature type="non-terminal residue" evidence="1">
    <location>
        <position position="114"/>
    </location>
</feature>